<comment type="caution">
    <text evidence="6">The sequence shown here is derived from an EMBL/GenBank/DDBJ whole genome shotgun (WGS) entry which is preliminary data.</text>
</comment>
<sequence length="357" mass="38181">MAAACLAALLDDATGVSRGWQAAALGVMVAWAAFFTAVAVRRGIGPPLIVCDAALVTSVMLLQPRLVSVSTVVDETTWAIMLASTAIYVSQLALRPVAGLPLAALVIAAYMIGVPAETSQIRILFVQAAVVSAMMWLLRRGGRRADAIVAERDRERHRAMAEAARRADERQYRVQMHDSVLATLTMVASGAVRAGSPGLREVARQALEILETYASPPPLADGPLIDVVERLELLVARMRPAMSVDLAVAGWRGSDRPALEVPEPVARAIVDATREALRNVAAHAGTRRASVRLERSGDSVRLHVVDHGRGFDPARVPAARHGIRHSIVERMAMAGGTATVQSRPRKGTVVTLRWTCG</sequence>
<keyword evidence="3" id="KW-0902">Two-component regulatory system</keyword>
<dbReference type="GO" id="GO:0016301">
    <property type="term" value="F:kinase activity"/>
    <property type="evidence" value="ECO:0007669"/>
    <property type="project" value="UniProtKB-KW"/>
</dbReference>
<reference evidence="7" key="1">
    <citation type="journal article" date="2019" name="Int. J. Syst. Evol. Microbiol.">
        <title>The Global Catalogue of Microorganisms (GCM) 10K type strain sequencing project: providing services to taxonomists for standard genome sequencing and annotation.</title>
        <authorList>
            <consortium name="The Broad Institute Genomics Platform"/>
            <consortium name="The Broad Institute Genome Sequencing Center for Infectious Disease"/>
            <person name="Wu L."/>
            <person name="Ma J."/>
        </authorList>
    </citation>
    <scope>NUCLEOTIDE SEQUENCE [LARGE SCALE GENOMIC DNA]</scope>
    <source>
        <strain evidence="7">KCTC 42087</strain>
    </source>
</reference>
<feature type="transmembrane region" description="Helical" evidence="4">
    <location>
        <begin position="119"/>
        <end position="138"/>
    </location>
</feature>
<evidence type="ECO:0000313" key="7">
    <source>
        <dbReference type="Proteomes" id="UP001596074"/>
    </source>
</evidence>
<evidence type="ECO:0000256" key="2">
    <source>
        <dbReference type="ARBA" id="ARBA00022777"/>
    </source>
</evidence>
<dbReference type="RefSeq" id="WP_378287152.1">
    <property type="nucleotide sequence ID" value="NZ_JBHSON010000066.1"/>
</dbReference>
<dbReference type="PANTHER" id="PTHR24421">
    <property type="entry name" value="NITRATE/NITRITE SENSOR PROTEIN NARX-RELATED"/>
    <property type="match status" value="1"/>
</dbReference>
<feature type="domain" description="Histidine kinase/HSP90-like ATPase" evidence="5">
    <location>
        <begin position="268"/>
        <end position="353"/>
    </location>
</feature>
<evidence type="ECO:0000256" key="3">
    <source>
        <dbReference type="ARBA" id="ARBA00023012"/>
    </source>
</evidence>
<keyword evidence="4" id="KW-0812">Transmembrane</keyword>
<dbReference type="Proteomes" id="UP001596074">
    <property type="component" value="Unassembled WGS sequence"/>
</dbReference>
<accession>A0ABW1A8E2</accession>
<keyword evidence="4" id="KW-1133">Transmembrane helix</keyword>
<dbReference type="Pfam" id="PF02518">
    <property type="entry name" value="HATPase_c"/>
    <property type="match status" value="1"/>
</dbReference>
<proteinExistence type="predicted"/>
<gene>
    <name evidence="6" type="ORF">ACFPZN_37030</name>
</gene>
<keyword evidence="4" id="KW-0472">Membrane</keyword>
<dbReference type="Gene3D" id="3.30.565.10">
    <property type="entry name" value="Histidine kinase-like ATPase, C-terminal domain"/>
    <property type="match status" value="1"/>
</dbReference>
<feature type="transmembrane region" description="Helical" evidence="4">
    <location>
        <begin position="92"/>
        <end position="113"/>
    </location>
</feature>
<dbReference type="CDD" id="cd16917">
    <property type="entry name" value="HATPase_UhpB-NarQ-NarX-like"/>
    <property type="match status" value="1"/>
</dbReference>
<dbReference type="SUPFAM" id="SSF55874">
    <property type="entry name" value="ATPase domain of HSP90 chaperone/DNA topoisomerase II/histidine kinase"/>
    <property type="match status" value="1"/>
</dbReference>
<evidence type="ECO:0000259" key="5">
    <source>
        <dbReference type="Pfam" id="PF02518"/>
    </source>
</evidence>
<keyword evidence="2 6" id="KW-0418">Kinase</keyword>
<evidence type="ECO:0000256" key="1">
    <source>
        <dbReference type="ARBA" id="ARBA00022679"/>
    </source>
</evidence>
<organism evidence="6 7">
    <name type="scientific">Actinomadura rugatobispora</name>
    <dbReference type="NCBI Taxonomy" id="1994"/>
    <lineage>
        <taxon>Bacteria</taxon>
        <taxon>Bacillati</taxon>
        <taxon>Actinomycetota</taxon>
        <taxon>Actinomycetes</taxon>
        <taxon>Streptosporangiales</taxon>
        <taxon>Thermomonosporaceae</taxon>
        <taxon>Actinomadura</taxon>
    </lineage>
</organism>
<keyword evidence="7" id="KW-1185">Reference proteome</keyword>
<protein>
    <submittedName>
        <fullName evidence="6">Sensor histidine kinase</fullName>
    </submittedName>
</protein>
<dbReference type="InterPro" id="IPR050482">
    <property type="entry name" value="Sensor_HK_TwoCompSys"/>
</dbReference>
<dbReference type="InterPro" id="IPR036890">
    <property type="entry name" value="HATPase_C_sf"/>
</dbReference>
<evidence type="ECO:0000313" key="6">
    <source>
        <dbReference type="EMBL" id="MFC5751252.1"/>
    </source>
</evidence>
<dbReference type="PANTHER" id="PTHR24421:SF61">
    <property type="entry name" value="OXYGEN SENSOR HISTIDINE KINASE NREB"/>
    <property type="match status" value="1"/>
</dbReference>
<dbReference type="InterPro" id="IPR003594">
    <property type="entry name" value="HATPase_dom"/>
</dbReference>
<evidence type="ECO:0000256" key="4">
    <source>
        <dbReference type="SAM" id="Phobius"/>
    </source>
</evidence>
<feature type="transmembrane region" description="Helical" evidence="4">
    <location>
        <begin position="23"/>
        <end position="40"/>
    </location>
</feature>
<keyword evidence="1" id="KW-0808">Transferase</keyword>
<dbReference type="EMBL" id="JBHSON010000066">
    <property type="protein sequence ID" value="MFC5751252.1"/>
    <property type="molecule type" value="Genomic_DNA"/>
</dbReference>
<name>A0ABW1A8E2_9ACTN</name>